<dbReference type="RefSeq" id="XP_004344692.1">
    <property type="nucleotide sequence ID" value="XM_004344642.1"/>
</dbReference>
<dbReference type="InterPro" id="IPR007587">
    <property type="entry name" value="SAPS"/>
</dbReference>
<dbReference type="PANTHER" id="PTHR12634">
    <property type="entry name" value="SIT4 YEAST -ASSOCIATING PROTEIN-RELATED"/>
    <property type="match status" value="1"/>
</dbReference>
<evidence type="ECO:0000313" key="5">
    <source>
        <dbReference type="Proteomes" id="UP000011083"/>
    </source>
</evidence>
<evidence type="ECO:0000256" key="1">
    <source>
        <dbReference type="ARBA" id="ARBA00006180"/>
    </source>
</evidence>
<evidence type="ECO:0000256" key="3">
    <source>
        <dbReference type="SAM" id="MobiDB-lite"/>
    </source>
</evidence>
<comment type="similarity">
    <text evidence="1">Belongs to the SAPS family.</text>
</comment>
<keyword evidence="5" id="KW-1185">Reference proteome</keyword>
<organism evidence="4 5">
    <name type="scientific">Acanthamoeba castellanii (strain ATCC 30010 / Neff)</name>
    <dbReference type="NCBI Taxonomy" id="1257118"/>
    <lineage>
        <taxon>Eukaryota</taxon>
        <taxon>Amoebozoa</taxon>
        <taxon>Discosea</taxon>
        <taxon>Longamoebia</taxon>
        <taxon>Centramoebida</taxon>
        <taxon>Acanthamoebidae</taxon>
        <taxon>Acanthamoeba</taxon>
    </lineage>
</organism>
<dbReference type="EMBL" id="KB007908">
    <property type="protein sequence ID" value="ELR20949.1"/>
    <property type="molecule type" value="Genomic_DNA"/>
</dbReference>
<evidence type="ECO:0000256" key="2">
    <source>
        <dbReference type="ARBA" id="ARBA00023306"/>
    </source>
</evidence>
<evidence type="ECO:0000313" key="4">
    <source>
        <dbReference type="EMBL" id="ELR20949.1"/>
    </source>
</evidence>
<gene>
    <name evidence="4" type="ORF">ACA1_279310</name>
</gene>
<evidence type="ECO:0008006" key="6">
    <source>
        <dbReference type="Google" id="ProtNLM"/>
    </source>
</evidence>
<name>L8H605_ACACF</name>
<dbReference type="Proteomes" id="UP000011083">
    <property type="component" value="Unassembled WGS sequence"/>
</dbReference>
<feature type="compositionally biased region" description="Basic and acidic residues" evidence="3">
    <location>
        <begin position="454"/>
        <end position="480"/>
    </location>
</feature>
<sequence>MERKTSNSGVVAALETPTGLRFPSIEASRPAAAPVLEEYFGFMYIGEMLKEWRMNKEEVTLERLLAEASNDHLLWEAERANQELILFVNRERVVDKILQYAFSSNEASPQSSPSKMDAQQPPQITPAEIKSFCQDLLSLEVRQGGVFDDSGQTRIIHHLFSSFFTPEDEDGKPRFRAPPPEAGTLLQVLAYRPQSREKVLSYLVDTPAEMFVDFFLVHLDHLIVSDVLTTLVSLLSEAPPSAWLPTGGPRVLQLPLSEFDVSPSLVDAFNEVPHCATSTHALELCPVLSVADRLLVRAQWLIAGSFVDRVIATILRPDDGDGGGDKRRRAEITEKAFGLLGQVVMIARSHLHIGQDPPPIFYELMEETRLRPFLRSILKHQNDKVVGEGLALLSSLLVCDRMSEAEKRKRAEEEAEESASNNQQPEAASSTASSSSAPSSEMQAAAQSYGDLLPRLDGKADDGSAFDRRSGKSESDQVKMPESHFNEVLVEVLRDSLPTLVMRLRPEEALEAGKPDWQRETDAKQAESDAMVEQRRLERKGGGEATITTTTTTTNGKQQVQTLQRKRPFGLLRLKIAESMRALVLHFTVPSADDTLAEAFFTLLKSLKFPTLLVELLIDNPRMDILHTVIIQTLKPILVKDKPRSFLHAVVKEGSFIRQIVQILPLCGLTRFAPKSSLSSSPDGELTALRPPVKEIMNSLTRTSLSDPDLTSLLDDQGWWDQAVSTNSAGPAPPASAMVPFA</sequence>
<reference evidence="4 5" key="1">
    <citation type="journal article" date="2013" name="Genome Biol.">
        <title>Genome of Acanthamoeba castellanii highlights extensive lateral gene transfer and early evolution of tyrosine kinase signaling.</title>
        <authorList>
            <person name="Clarke M."/>
            <person name="Lohan A.J."/>
            <person name="Liu B."/>
            <person name="Lagkouvardos I."/>
            <person name="Roy S."/>
            <person name="Zafar N."/>
            <person name="Bertelli C."/>
            <person name="Schilde C."/>
            <person name="Kianianmomeni A."/>
            <person name="Burglin T.R."/>
            <person name="Frech C."/>
            <person name="Turcotte B."/>
            <person name="Kopec K.O."/>
            <person name="Synnott J.M."/>
            <person name="Choo C."/>
            <person name="Paponov I."/>
            <person name="Finkler A."/>
            <person name="Soon Heng Tan C."/>
            <person name="Hutchins A.P."/>
            <person name="Weinmeier T."/>
            <person name="Rattei T."/>
            <person name="Chu J.S."/>
            <person name="Gimenez G."/>
            <person name="Irimia M."/>
            <person name="Rigden D.J."/>
            <person name="Fitzpatrick D.A."/>
            <person name="Lorenzo-Morales J."/>
            <person name="Bateman A."/>
            <person name="Chiu C.H."/>
            <person name="Tang P."/>
            <person name="Hegemann P."/>
            <person name="Fromm H."/>
            <person name="Raoult D."/>
            <person name="Greub G."/>
            <person name="Miranda-Saavedra D."/>
            <person name="Chen N."/>
            <person name="Nash P."/>
            <person name="Ginger M.L."/>
            <person name="Horn M."/>
            <person name="Schaap P."/>
            <person name="Caler L."/>
            <person name="Loftus B."/>
        </authorList>
    </citation>
    <scope>NUCLEOTIDE SEQUENCE [LARGE SCALE GENOMIC DNA]</scope>
    <source>
        <strain evidence="4 5">Neff</strain>
    </source>
</reference>
<dbReference type="GeneID" id="14921822"/>
<feature type="compositionally biased region" description="Low complexity" evidence="3">
    <location>
        <begin position="418"/>
        <end position="448"/>
    </location>
</feature>
<proteinExistence type="inferred from homology"/>
<dbReference type="GO" id="GO:0019903">
    <property type="term" value="F:protein phosphatase binding"/>
    <property type="evidence" value="ECO:0007669"/>
    <property type="project" value="InterPro"/>
</dbReference>
<dbReference type="VEuPathDB" id="AmoebaDB:ACA1_279310"/>
<dbReference type="PANTHER" id="PTHR12634:SF8">
    <property type="entry name" value="FIERY MOUNTAIN, ISOFORM D"/>
    <property type="match status" value="1"/>
</dbReference>
<accession>L8H605</accession>
<dbReference type="AlphaFoldDB" id="L8H605"/>
<protein>
    <recommendedName>
        <fullName evidence="6">SIT4 phosphatase-associated protein</fullName>
    </recommendedName>
</protein>
<feature type="region of interest" description="Disordered" evidence="3">
    <location>
        <begin position="408"/>
        <end position="480"/>
    </location>
</feature>
<keyword evidence="2" id="KW-0131">Cell cycle</keyword>
<dbReference type="GO" id="GO:0019888">
    <property type="term" value="F:protein phosphatase regulator activity"/>
    <property type="evidence" value="ECO:0007669"/>
    <property type="project" value="TreeGrafter"/>
</dbReference>
<dbReference type="KEGG" id="acan:ACA1_279310"/>